<dbReference type="PANTHER" id="PTHR11986">
    <property type="entry name" value="AMINOTRANSFERASE CLASS III"/>
    <property type="match status" value="1"/>
</dbReference>
<reference evidence="5" key="1">
    <citation type="submission" date="2020-03" db="EMBL/GenBank/DDBJ databases">
        <title>The deep terrestrial virosphere.</title>
        <authorList>
            <person name="Holmfeldt K."/>
            <person name="Nilsson E."/>
            <person name="Simone D."/>
            <person name="Lopez-Fernandez M."/>
            <person name="Wu X."/>
            <person name="de Brujin I."/>
            <person name="Lundin D."/>
            <person name="Andersson A."/>
            <person name="Bertilsson S."/>
            <person name="Dopson M."/>
        </authorList>
    </citation>
    <scope>NUCLEOTIDE SEQUENCE</scope>
    <source>
        <strain evidence="5">MM415A01816</strain>
    </source>
</reference>
<evidence type="ECO:0000256" key="1">
    <source>
        <dbReference type="ARBA" id="ARBA00001933"/>
    </source>
</evidence>
<sequence length="377" mass="41455">MKLVTAEGCHLIDDSGKKYVDFTSGGIFAGTLGAHSPILRDALNTDIQCCYGAYDNHYAERYKDMLREWTGFEAVALFSTGSEATEAAWRACRTYTQRYGVWGGMPDPDTVGESEPENPYDAMHGWTLGAQIMAGKLSWGMAFEGLSQGTFMAREDACSMMILEPYHGPSAQWYDGKLIEHVKGNIKEFPDIYVCFDEIQAGFGRTGKKFGYEWYHGIKPDLITVGKAMGGGYPLAALLGPKELIQQPEANLHSTHSGHPVMCSVGIAVLDQMQKQGLVEQSYRKGMLLAELLKDCGVRHHAGRGLLAGLEFKNAKQASKVVRICREKGLLVVDTGRKWLKIGPPLVIDDDLIGEGVEILKRAIGRVIVEGVDRDES</sequence>
<name>A0A6M3JZ31_9ZZZZ</name>
<evidence type="ECO:0000313" key="5">
    <source>
        <dbReference type="EMBL" id="QJA75333.1"/>
    </source>
</evidence>
<dbReference type="PANTHER" id="PTHR11986:SF79">
    <property type="entry name" value="ACETYLORNITHINE AMINOTRANSFERASE, MITOCHONDRIAL"/>
    <property type="match status" value="1"/>
</dbReference>
<evidence type="ECO:0000256" key="4">
    <source>
        <dbReference type="ARBA" id="ARBA00022898"/>
    </source>
</evidence>
<accession>A0A6M3JZ31</accession>
<dbReference type="GO" id="GO:0008483">
    <property type="term" value="F:transaminase activity"/>
    <property type="evidence" value="ECO:0007669"/>
    <property type="project" value="UniProtKB-KW"/>
</dbReference>
<dbReference type="InterPro" id="IPR049704">
    <property type="entry name" value="Aminotrans_3_PPA_site"/>
</dbReference>
<keyword evidence="4" id="KW-0663">Pyridoxal phosphate</keyword>
<dbReference type="InterPro" id="IPR005814">
    <property type="entry name" value="Aminotrans_3"/>
</dbReference>
<keyword evidence="3 5" id="KW-0808">Transferase</keyword>
<evidence type="ECO:0000256" key="3">
    <source>
        <dbReference type="ARBA" id="ARBA00022679"/>
    </source>
</evidence>
<dbReference type="GO" id="GO:0030170">
    <property type="term" value="F:pyridoxal phosphate binding"/>
    <property type="evidence" value="ECO:0007669"/>
    <property type="project" value="InterPro"/>
</dbReference>
<dbReference type="PROSITE" id="PS00600">
    <property type="entry name" value="AA_TRANSFER_CLASS_3"/>
    <property type="match status" value="1"/>
</dbReference>
<gene>
    <name evidence="5" type="ORF">MM415A01816_0012</name>
</gene>
<protein>
    <submittedName>
        <fullName evidence="5">Putative aminotransferase</fullName>
    </submittedName>
</protein>
<dbReference type="InterPro" id="IPR050103">
    <property type="entry name" value="Class-III_PLP-dep_AT"/>
</dbReference>
<keyword evidence="2 5" id="KW-0032">Aminotransferase</keyword>
<comment type="cofactor">
    <cofactor evidence="1">
        <name>pyridoxal 5'-phosphate</name>
        <dbReference type="ChEBI" id="CHEBI:597326"/>
    </cofactor>
</comment>
<proteinExistence type="predicted"/>
<dbReference type="InterPro" id="IPR015424">
    <property type="entry name" value="PyrdxlP-dep_Trfase"/>
</dbReference>
<dbReference type="InterPro" id="IPR015421">
    <property type="entry name" value="PyrdxlP-dep_Trfase_major"/>
</dbReference>
<dbReference type="Gene3D" id="3.90.1150.10">
    <property type="entry name" value="Aspartate Aminotransferase, domain 1"/>
    <property type="match status" value="1"/>
</dbReference>
<dbReference type="Gene3D" id="3.40.640.10">
    <property type="entry name" value="Type I PLP-dependent aspartate aminotransferase-like (Major domain)"/>
    <property type="match status" value="1"/>
</dbReference>
<dbReference type="GO" id="GO:0042802">
    <property type="term" value="F:identical protein binding"/>
    <property type="evidence" value="ECO:0007669"/>
    <property type="project" value="TreeGrafter"/>
</dbReference>
<evidence type="ECO:0000256" key="2">
    <source>
        <dbReference type="ARBA" id="ARBA00022576"/>
    </source>
</evidence>
<dbReference type="Pfam" id="PF00202">
    <property type="entry name" value="Aminotran_3"/>
    <property type="match status" value="2"/>
</dbReference>
<dbReference type="EMBL" id="MT142156">
    <property type="protein sequence ID" value="QJA75333.1"/>
    <property type="molecule type" value="Genomic_DNA"/>
</dbReference>
<dbReference type="AlphaFoldDB" id="A0A6M3JZ31"/>
<dbReference type="InterPro" id="IPR015422">
    <property type="entry name" value="PyrdxlP-dep_Trfase_small"/>
</dbReference>
<dbReference type="SUPFAM" id="SSF53383">
    <property type="entry name" value="PLP-dependent transferases"/>
    <property type="match status" value="1"/>
</dbReference>
<organism evidence="5">
    <name type="scientific">viral metagenome</name>
    <dbReference type="NCBI Taxonomy" id="1070528"/>
    <lineage>
        <taxon>unclassified sequences</taxon>
        <taxon>metagenomes</taxon>
        <taxon>organismal metagenomes</taxon>
    </lineage>
</organism>